<protein>
    <recommendedName>
        <fullName evidence="5">MYB transcription factor</fullName>
    </recommendedName>
</protein>
<accession>A0A7J7N413</accession>
<dbReference type="Proteomes" id="UP000541444">
    <property type="component" value="Unassembled WGS sequence"/>
</dbReference>
<evidence type="ECO:0000259" key="1">
    <source>
        <dbReference type="PROSITE" id="PS50090"/>
    </source>
</evidence>
<dbReference type="Pfam" id="PF00249">
    <property type="entry name" value="Myb_DNA-binding"/>
    <property type="match status" value="1"/>
</dbReference>
<proteinExistence type="predicted"/>
<evidence type="ECO:0008006" key="5">
    <source>
        <dbReference type="Google" id="ProtNLM"/>
    </source>
</evidence>
<sequence>METAAEKEDKIIVDIQAIHGNDWSLISSMLKGRPTRDVKDRFDILMSTQRWKKRGWPSLSSGKMSKDFRHKIKV</sequence>
<organism evidence="3 4">
    <name type="scientific">Kingdonia uniflora</name>
    <dbReference type="NCBI Taxonomy" id="39325"/>
    <lineage>
        <taxon>Eukaryota</taxon>
        <taxon>Viridiplantae</taxon>
        <taxon>Streptophyta</taxon>
        <taxon>Embryophyta</taxon>
        <taxon>Tracheophyta</taxon>
        <taxon>Spermatophyta</taxon>
        <taxon>Magnoliopsida</taxon>
        <taxon>Ranunculales</taxon>
        <taxon>Circaeasteraceae</taxon>
        <taxon>Kingdonia</taxon>
    </lineage>
</organism>
<dbReference type="AlphaFoldDB" id="A0A7J7N413"/>
<keyword evidence="4" id="KW-1185">Reference proteome</keyword>
<dbReference type="Gene3D" id="1.10.10.60">
    <property type="entry name" value="Homeodomain-like"/>
    <property type="match status" value="1"/>
</dbReference>
<dbReference type="EMBL" id="JACGCM010001069">
    <property type="protein sequence ID" value="KAF6161939.1"/>
    <property type="molecule type" value="Genomic_DNA"/>
</dbReference>
<comment type="caution">
    <text evidence="3">The sequence shown here is derived from an EMBL/GenBank/DDBJ whole genome shotgun (WGS) entry which is preliminary data.</text>
</comment>
<dbReference type="InterPro" id="IPR017930">
    <property type="entry name" value="Myb_dom"/>
</dbReference>
<name>A0A7J7N413_9MAGN</name>
<dbReference type="InterPro" id="IPR001005">
    <property type="entry name" value="SANT/Myb"/>
</dbReference>
<evidence type="ECO:0000313" key="4">
    <source>
        <dbReference type="Proteomes" id="UP000541444"/>
    </source>
</evidence>
<dbReference type="PROSITE" id="PS51294">
    <property type="entry name" value="HTH_MYB"/>
    <property type="match status" value="1"/>
</dbReference>
<gene>
    <name evidence="3" type="ORF">GIB67_014141</name>
</gene>
<dbReference type="SUPFAM" id="SSF46689">
    <property type="entry name" value="Homeodomain-like"/>
    <property type="match status" value="1"/>
</dbReference>
<dbReference type="CDD" id="cd00167">
    <property type="entry name" value="SANT"/>
    <property type="match status" value="1"/>
</dbReference>
<feature type="domain" description="HTH myb-type" evidence="2">
    <location>
        <begin position="6"/>
        <end position="50"/>
    </location>
</feature>
<dbReference type="InterPro" id="IPR009057">
    <property type="entry name" value="Homeodomain-like_sf"/>
</dbReference>
<evidence type="ECO:0000313" key="3">
    <source>
        <dbReference type="EMBL" id="KAF6161939.1"/>
    </source>
</evidence>
<reference evidence="3 4" key="1">
    <citation type="journal article" date="2020" name="IScience">
        <title>Genome Sequencing of the Endangered Kingdonia uniflora (Circaeasteraceae, Ranunculales) Reveals Potential Mechanisms of Evolutionary Specialization.</title>
        <authorList>
            <person name="Sun Y."/>
            <person name="Deng T."/>
            <person name="Zhang A."/>
            <person name="Moore M.J."/>
            <person name="Landis J.B."/>
            <person name="Lin N."/>
            <person name="Zhang H."/>
            <person name="Zhang X."/>
            <person name="Huang J."/>
            <person name="Zhang X."/>
            <person name="Sun H."/>
            <person name="Wang H."/>
        </authorList>
    </citation>
    <scope>NUCLEOTIDE SEQUENCE [LARGE SCALE GENOMIC DNA]</scope>
    <source>
        <strain evidence="3">TB1705</strain>
        <tissue evidence="3">Leaf</tissue>
    </source>
</reference>
<feature type="domain" description="Myb-like" evidence="1">
    <location>
        <begin position="1"/>
        <end position="46"/>
    </location>
</feature>
<dbReference type="PROSITE" id="PS50090">
    <property type="entry name" value="MYB_LIKE"/>
    <property type="match status" value="1"/>
</dbReference>
<evidence type="ECO:0000259" key="2">
    <source>
        <dbReference type="PROSITE" id="PS51294"/>
    </source>
</evidence>